<dbReference type="NCBIfam" id="NF047353">
    <property type="entry name" value="tube_lmo2291"/>
    <property type="match status" value="1"/>
</dbReference>
<dbReference type="RefSeq" id="WP_180848439.1">
    <property type="nucleotide sequence ID" value="NZ_CP047418.1"/>
</dbReference>
<dbReference type="AlphaFoldDB" id="A0A7H9EKA2"/>
<proteinExistence type="predicted"/>
<protein>
    <submittedName>
        <fullName evidence="1">Capsid protein</fullName>
    </submittedName>
</protein>
<reference evidence="1 2" key="1">
    <citation type="submission" date="2020-01" db="EMBL/GenBank/DDBJ databases">
        <title>Complete and circular genome sequences of six lactobacillus isolates from horses.</title>
        <authorList>
            <person name="Hassan H.M."/>
        </authorList>
    </citation>
    <scope>NUCLEOTIDE SEQUENCE [LARGE SCALE GENOMIC DNA]</scope>
    <source>
        <strain evidence="1 2">1A</strain>
    </source>
</reference>
<gene>
    <name evidence="1" type="ORF">GTO87_05740</name>
</gene>
<accession>A0A7H9EKA2</accession>
<organism evidence="1 2">
    <name type="scientific">Ligilactobacillus saerimneri</name>
    <dbReference type="NCBI Taxonomy" id="228229"/>
    <lineage>
        <taxon>Bacteria</taxon>
        <taxon>Bacillati</taxon>
        <taxon>Bacillota</taxon>
        <taxon>Bacilli</taxon>
        <taxon>Lactobacillales</taxon>
        <taxon>Lactobacillaceae</taxon>
        <taxon>Ligilactobacillus</taxon>
    </lineage>
</organism>
<name>A0A7H9EKA2_9LACO</name>
<evidence type="ECO:0000313" key="1">
    <source>
        <dbReference type="EMBL" id="QLL78143.1"/>
    </source>
</evidence>
<evidence type="ECO:0000313" key="2">
    <source>
        <dbReference type="Proteomes" id="UP000510886"/>
    </source>
</evidence>
<dbReference type="EMBL" id="CP047418">
    <property type="protein sequence ID" value="QLL78143.1"/>
    <property type="molecule type" value="Genomic_DNA"/>
</dbReference>
<dbReference type="Proteomes" id="UP000510886">
    <property type="component" value="Chromosome"/>
</dbReference>
<dbReference type="KEGG" id="lsw:GTO87_05740"/>
<sequence>MADADAAPKKIGEFTLNHEATFEIDTAGNKSLDDISKATWAKVAAGINNFTPNTNETTVNDEYYDGEGFGTSDITSKRLALTLAGHRLEGDPAQDYIAKHLLQIGDQVKTLFRWTQVDGTVIQGVVTMGNLVTSGGAPGAKQTFSCVLTFNGKPTVTTTDAVKPGVGA</sequence>